<feature type="compositionally biased region" description="Polar residues" evidence="9">
    <location>
        <begin position="47"/>
        <end position="56"/>
    </location>
</feature>
<dbReference type="OrthoDB" id="2015434at2759"/>
<comment type="pathway">
    <text evidence="3">Isoprenoid biosynthesis; isopentenyl diphosphate biosynthesis via DXP pathway; isopentenyl diphosphate from 1-deoxy-D-xylulose 5-phosphate: step 4/6.</text>
</comment>
<dbReference type="Pfam" id="PF02542">
    <property type="entry name" value="YgbB"/>
    <property type="match status" value="1"/>
</dbReference>
<gene>
    <name evidence="12" type="ORF">THAOC_30283</name>
</gene>
<evidence type="ECO:0000313" key="13">
    <source>
        <dbReference type="Proteomes" id="UP000266841"/>
    </source>
</evidence>
<dbReference type="CDD" id="cd00554">
    <property type="entry name" value="MECDP_synthase"/>
    <property type="match status" value="1"/>
</dbReference>
<evidence type="ECO:0000256" key="4">
    <source>
        <dbReference type="ARBA" id="ARBA00012579"/>
    </source>
</evidence>
<protein>
    <recommendedName>
        <fullName evidence="4 8">2-C-methyl-D-erythritol 2,4-cyclodiphosphate synthase</fullName>
        <ecNumber evidence="4 8">4.6.1.12</ecNumber>
    </recommendedName>
</protein>
<evidence type="ECO:0000256" key="8">
    <source>
        <dbReference type="RuleBase" id="RU004395"/>
    </source>
</evidence>
<dbReference type="EC" id="4.6.1.12" evidence="4 8"/>
<dbReference type="InterPro" id="IPR003526">
    <property type="entry name" value="MECDP_synthase"/>
</dbReference>
<dbReference type="PROSITE" id="PS01350">
    <property type="entry name" value="ISPF"/>
    <property type="match status" value="1"/>
</dbReference>
<dbReference type="InterPro" id="IPR036571">
    <property type="entry name" value="MECDP_synthase_sf"/>
</dbReference>
<dbReference type="GO" id="GO:0019288">
    <property type="term" value="P:isopentenyl diphosphate biosynthetic process, methylerythritol 4-phosphate pathway"/>
    <property type="evidence" value="ECO:0007669"/>
    <property type="project" value="UniProtKB-UniPathway"/>
</dbReference>
<evidence type="ECO:0000256" key="10">
    <source>
        <dbReference type="SAM" id="SignalP"/>
    </source>
</evidence>
<feature type="signal peptide" evidence="10">
    <location>
        <begin position="1"/>
        <end position="15"/>
    </location>
</feature>
<feature type="region of interest" description="Disordered" evidence="9">
    <location>
        <begin position="33"/>
        <end position="57"/>
    </location>
</feature>
<dbReference type="HAMAP" id="MF_00107">
    <property type="entry name" value="IspF"/>
    <property type="match status" value="1"/>
</dbReference>
<dbReference type="SUPFAM" id="SSF69765">
    <property type="entry name" value="IpsF-like"/>
    <property type="match status" value="1"/>
</dbReference>
<sequence>MVSGALPVLLAVASSTINCGAFTAQLRREPGVAAAEHPAPFSRNAGGRTSSSQLASSAVDEATEAEISSILRPSYDIEPIPLRIGHGFDIHRMAPLSEAGQPVVIGGVVIDHKDQKWTDAEGKYTENPGDIYETQLGVVAHSDGDVIYHSLVDAIFGALTLPDIGQVFQDTDPRWKGCDSAKFMEHAYEVMKYYGYKIGNIDVTLILERPKVASFKPRMKENIVRLLRTTEGRVNIKARTHEKMDSVGELRSLSCHVVVTLEKVVGLEDKLEQATIDLGTK</sequence>
<evidence type="ECO:0000259" key="11">
    <source>
        <dbReference type="Pfam" id="PF02542"/>
    </source>
</evidence>
<comment type="caution">
    <text evidence="12">The sequence shown here is derived from an EMBL/GenBank/DDBJ whole genome shotgun (WGS) entry which is preliminary data.</text>
</comment>
<dbReference type="NCBIfam" id="TIGR00151">
    <property type="entry name" value="ispF"/>
    <property type="match status" value="1"/>
</dbReference>
<evidence type="ECO:0000256" key="7">
    <source>
        <dbReference type="ARBA" id="ARBA00023239"/>
    </source>
</evidence>
<feature type="domain" description="2-C-methyl-D-erythritol 2,4-cyclodiphosphate synthase" evidence="11">
    <location>
        <begin position="134"/>
        <end position="261"/>
    </location>
</feature>
<dbReference type="EMBL" id="AGNL01043198">
    <property type="protein sequence ID" value="EJK50682.1"/>
    <property type="molecule type" value="Genomic_DNA"/>
</dbReference>
<dbReference type="eggNOG" id="ENOG502QS77">
    <property type="taxonomic scope" value="Eukaryota"/>
</dbReference>
<keyword evidence="10" id="KW-0732">Signal</keyword>
<evidence type="ECO:0000256" key="1">
    <source>
        <dbReference type="ARBA" id="ARBA00000200"/>
    </source>
</evidence>
<reference evidence="12 13" key="1">
    <citation type="journal article" date="2012" name="Genome Biol.">
        <title>Genome and low-iron response of an oceanic diatom adapted to chronic iron limitation.</title>
        <authorList>
            <person name="Lommer M."/>
            <person name="Specht M."/>
            <person name="Roy A.S."/>
            <person name="Kraemer L."/>
            <person name="Andreson R."/>
            <person name="Gutowska M.A."/>
            <person name="Wolf J."/>
            <person name="Bergner S.V."/>
            <person name="Schilhabel M.B."/>
            <person name="Klostermeier U.C."/>
            <person name="Beiko R.G."/>
            <person name="Rosenstiel P."/>
            <person name="Hippler M."/>
            <person name="Laroche J."/>
        </authorList>
    </citation>
    <scope>NUCLEOTIDE SEQUENCE [LARGE SCALE GENOMIC DNA]</scope>
    <source>
        <strain evidence="12 13">CCMP1005</strain>
    </source>
</reference>
<dbReference type="PANTHER" id="PTHR43181:SF1">
    <property type="entry name" value="2-C-METHYL-D-ERYTHRITOL 2,4-CYCLODIPHOSPHATE SYNTHASE, CHLOROPLASTIC"/>
    <property type="match status" value="1"/>
</dbReference>
<evidence type="ECO:0000256" key="2">
    <source>
        <dbReference type="ARBA" id="ARBA00001968"/>
    </source>
</evidence>
<dbReference type="FunFam" id="3.30.1330.50:FF:000003">
    <property type="entry name" value="2-C-methyl-D-erythritol 2,4-cyclodiphosphate synthase"/>
    <property type="match status" value="1"/>
</dbReference>
<evidence type="ECO:0000256" key="6">
    <source>
        <dbReference type="ARBA" id="ARBA00023229"/>
    </source>
</evidence>
<evidence type="ECO:0000256" key="5">
    <source>
        <dbReference type="ARBA" id="ARBA00022723"/>
    </source>
</evidence>
<keyword evidence="6 8" id="KW-0414">Isoprene biosynthesis</keyword>
<evidence type="ECO:0000256" key="9">
    <source>
        <dbReference type="SAM" id="MobiDB-lite"/>
    </source>
</evidence>
<dbReference type="GO" id="GO:0016114">
    <property type="term" value="P:terpenoid biosynthetic process"/>
    <property type="evidence" value="ECO:0007669"/>
    <property type="project" value="InterPro"/>
</dbReference>
<feature type="chain" id="PRO_5013198041" description="2-C-methyl-D-erythritol 2,4-cyclodiphosphate synthase" evidence="10">
    <location>
        <begin position="16"/>
        <end position="281"/>
    </location>
</feature>
<organism evidence="12 13">
    <name type="scientific">Thalassiosira oceanica</name>
    <name type="common">Marine diatom</name>
    <dbReference type="NCBI Taxonomy" id="159749"/>
    <lineage>
        <taxon>Eukaryota</taxon>
        <taxon>Sar</taxon>
        <taxon>Stramenopiles</taxon>
        <taxon>Ochrophyta</taxon>
        <taxon>Bacillariophyta</taxon>
        <taxon>Coscinodiscophyceae</taxon>
        <taxon>Thalassiosirophycidae</taxon>
        <taxon>Thalassiosirales</taxon>
        <taxon>Thalassiosiraceae</taxon>
        <taxon>Thalassiosira</taxon>
    </lineage>
</organism>
<dbReference type="GO" id="GO:0008685">
    <property type="term" value="F:2-C-methyl-D-erythritol 2,4-cyclodiphosphate synthase activity"/>
    <property type="evidence" value="ECO:0007669"/>
    <property type="project" value="UniProtKB-EC"/>
</dbReference>
<dbReference type="Gene3D" id="3.30.1330.50">
    <property type="entry name" value="2-C-methyl-D-erythritol 2,4-cyclodiphosphate synthase"/>
    <property type="match status" value="1"/>
</dbReference>
<accession>K0RVL6</accession>
<dbReference type="GO" id="GO:0046872">
    <property type="term" value="F:metal ion binding"/>
    <property type="evidence" value="ECO:0007669"/>
    <property type="project" value="UniProtKB-KW"/>
</dbReference>
<comment type="cofactor">
    <cofactor evidence="2">
        <name>a divalent metal cation</name>
        <dbReference type="ChEBI" id="CHEBI:60240"/>
    </cofactor>
</comment>
<dbReference type="InterPro" id="IPR020555">
    <property type="entry name" value="MECDP_synthase_CS"/>
</dbReference>
<dbReference type="Proteomes" id="UP000266841">
    <property type="component" value="Unassembled WGS sequence"/>
</dbReference>
<dbReference type="PANTHER" id="PTHR43181">
    <property type="entry name" value="2-C-METHYL-D-ERYTHRITOL 2,4-CYCLODIPHOSPHATE SYNTHASE, CHLOROPLASTIC"/>
    <property type="match status" value="1"/>
</dbReference>
<comment type="catalytic activity">
    <reaction evidence="1 8">
        <text>4-CDP-2-C-methyl-D-erythritol 2-phosphate = 2-C-methyl-D-erythritol 2,4-cyclic diphosphate + CMP</text>
        <dbReference type="Rhea" id="RHEA:23864"/>
        <dbReference type="ChEBI" id="CHEBI:57919"/>
        <dbReference type="ChEBI" id="CHEBI:58483"/>
        <dbReference type="ChEBI" id="CHEBI:60377"/>
        <dbReference type="EC" id="4.6.1.12"/>
    </reaction>
</comment>
<comment type="similarity">
    <text evidence="8">Belongs to the IspF family.</text>
</comment>
<keyword evidence="7 8" id="KW-0456">Lyase</keyword>
<evidence type="ECO:0000313" key="12">
    <source>
        <dbReference type="EMBL" id="EJK50682.1"/>
    </source>
</evidence>
<proteinExistence type="inferred from homology"/>
<dbReference type="UniPathway" id="UPA00056">
    <property type="reaction ID" value="UER00095"/>
</dbReference>
<keyword evidence="5" id="KW-0479">Metal-binding</keyword>
<evidence type="ECO:0000256" key="3">
    <source>
        <dbReference type="ARBA" id="ARBA00004709"/>
    </source>
</evidence>
<dbReference type="AlphaFoldDB" id="K0RVL6"/>
<keyword evidence="13" id="KW-1185">Reference proteome</keyword>
<name>K0RVL6_THAOC</name>